<keyword evidence="3" id="KW-1185">Reference proteome</keyword>
<evidence type="ECO:0000313" key="3">
    <source>
        <dbReference type="Proteomes" id="UP001164286"/>
    </source>
</evidence>
<dbReference type="InterPro" id="IPR000073">
    <property type="entry name" value="AB_hydrolase_1"/>
</dbReference>
<dbReference type="EMBL" id="JAKWFO010000003">
    <property type="protein sequence ID" value="KAI9638290.1"/>
    <property type="molecule type" value="Genomic_DNA"/>
</dbReference>
<dbReference type="Proteomes" id="UP001164286">
    <property type="component" value="Unassembled WGS sequence"/>
</dbReference>
<feature type="domain" description="AB hydrolase-1" evidence="1">
    <location>
        <begin position="21"/>
        <end position="257"/>
    </location>
</feature>
<proteinExistence type="predicted"/>
<sequence>MVNLEYSVTSWGSPTAPKRALLLHGMMGTGAVFFKVAEILIKNGYVRHAHSLRVDAPDLLGHGWAPHAPSSERYTVPLLASYLAQHVSKEKYDVVAGVSFGSTAILPLLAQMQHPPARAVLVEPILDMPCPTPERIAEMLGSCSDPPSEEKLMQSNPKWIREEAILKRMAFVQMDSRLITELFDEVKQGNLSHSLIPTPSSLPATEIIILAADPDLASVYPASNAALLEKSHPHVKFGRIMGATHDTHKTAPGVVADVIMNGMTGAMGVEVLRS</sequence>
<reference evidence="2" key="1">
    <citation type="journal article" date="2022" name="G3 (Bethesda)">
        <title>High quality genome of the basidiomycete yeast Dioszegia hungarica PDD-24b-2 isolated from cloud water.</title>
        <authorList>
            <person name="Jarrige D."/>
            <person name="Haridas S."/>
            <person name="Bleykasten-Grosshans C."/>
            <person name="Joly M."/>
            <person name="Nadalig T."/>
            <person name="Sancelme M."/>
            <person name="Vuilleumier S."/>
            <person name="Grigoriev I.V."/>
            <person name="Amato P."/>
            <person name="Bringel F."/>
        </authorList>
    </citation>
    <scope>NUCLEOTIDE SEQUENCE</scope>
    <source>
        <strain evidence="2">PDD-24b-2</strain>
    </source>
</reference>
<evidence type="ECO:0000259" key="1">
    <source>
        <dbReference type="Pfam" id="PF12697"/>
    </source>
</evidence>
<name>A0AA38HCY3_9TREE</name>
<dbReference type="AlphaFoldDB" id="A0AA38HCY3"/>
<dbReference type="SUPFAM" id="SSF53474">
    <property type="entry name" value="alpha/beta-Hydrolases"/>
    <property type="match status" value="1"/>
</dbReference>
<dbReference type="GeneID" id="77731319"/>
<comment type="caution">
    <text evidence="2">The sequence shown here is derived from an EMBL/GenBank/DDBJ whole genome shotgun (WGS) entry which is preliminary data.</text>
</comment>
<dbReference type="RefSeq" id="XP_052948067.1">
    <property type="nucleotide sequence ID" value="XM_053092114.1"/>
</dbReference>
<dbReference type="InterPro" id="IPR029058">
    <property type="entry name" value="AB_hydrolase_fold"/>
</dbReference>
<dbReference type="Gene3D" id="3.40.50.1820">
    <property type="entry name" value="alpha/beta hydrolase"/>
    <property type="match status" value="1"/>
</dbReference>
<dbReference type="GO" id="GO:0016787">
    <property type="term" value="F:hydrolase activity"/>
    <property type="evidence" value="ECO:0007669"/>
    <property type="project" value="UniProtKB-KW"/>
</dbReference>
<gene>
    <name evidence="2" type="ORF">MKK02DRAFT_42680</name>
</gene>
<accession>A0AA38HCY3</accession>
<organism evidence="2 3">
    <name type="scientific">Dioszegia hungarica</name>
    <dbReference type="NCBI Taxonomy" id="4972"/>
    <lineage>
        <taxon>Eukaryota</taxon>
        <taxon>Fungi</taxon>
        <taxon>Dikarya</taxon>
        <taxon>Basidiomycota</taxon>
        <taxon>Agaricomycotina</taxon>
        <taxon>Tremellomycetes</taxon>
        <taxon>Tremellales</taxon>
        <taxon>Bulleribasidiaceae</taxon>
        <taxon>Dioszegia</taxon>
    </lineage>
</organism>
<evidence type="ECO:0000313" key="2">
    <source>
        <dbReference type="EMBL" id="KAI9638290.1"/>
    </source>
</evidence>
<dbReference type="Pfam" id="PF12697">
    <property type="entry name" value="Abhydrolase_6"/>
    <property type="match status" value="1"/>
</dbReference>
<keyword evidence="2" id="KW-0378">Hydrolase</keyword>
<protein>
    <submittedName>
        <fullName evidence="2">Alpha/Beta hydrolase protein</fullName>
    </submittedName>
</protein>